<gene>
    <name evidence="9" type="ORF">FK530_09735</name>
</gene>
<feature type="transmembrane region" description="Helical" evidence="8">
    <location>
        <begin position="34"/>
        <end position="55"/>
    </location>
</feature>
<feature type="compositionally biased region" description="Pro residues" evidence="7">
    <location>
        <begin position="1"/>
        <end position="11"/>
    </location>
</feature>
<keyword evidence="5 8" id="KW-1133">Transmembrane helix</keyword>
<evidence type="ECO:0000256" key="3">
    <source>
        <dbReference type="ARBA" id="ARBA00022475"/>
    </source>
</evidence>
<evidence type="ECO:0000256" key="6">
    <source>
        <dbReference type="ARBA" id="ARBA00023136"/>
    </source>
</evidence>
<organism evidence="9 10">
    <name type="scientific">Tsukamurella conjunctivitidis</name>
    <dbReference type="NCBI Taxonomy" id="2592068"/>
    <lineage>
        <taxon>Bacteria</taxon>
        <taxon>Bacillati</taxon>
        <taxon>Actinomycetota</taxon>
        <taxon>Actinomycetes</taxon>
        <taxon>Mycobacteriales</taxon>
        <taxon>Tsukamurellaceae</taxon>
        <taxon>Tsukamurella</taxon>
    </lineage>
</organism>
<dbReference type="AlphaFoldDB" id="A0A5C5S213"/>
<keyword evidence="10" id="KW-1185">Reference proteome</keyword>
<keyword evidence="4 8" id="KW-0812">Transmembrane</keyword>
<evidence type="ECO:0000313" key="10">
    <source>
        <dbReference type="Proteomes" id="UP000319375"/>
    </source>
</evidence>
<dbReference type="GO" id="GO:0005886">
    <property type="term" value="C:plasma membrane"/>
    <property type="evidence" value="ECO:0007669"/>
    <property type="project" value="UniProtKB-SubCell"/>
</dbReference>
<evidence type="ECO:0000313" key="9">
    <source>
        <dbReference type="EMBL" id="TWS29084.1"/>
    </source>
</evidence>
<protein>
    <recommendedName>
        <fullName evidence="11">MmpS family membrane protein</fullName>
    </recommendedName>
</protein>
<evidence type="ECO:0000256" key="7">
    <source>
        <dbReference type="SAM" id="MobiDB-lite"/>
    </source>
</evidence>
<evidence type="ECO:0000256" key="1">
    <source>
        <dbReference type="ARBA" id="ARBA00004236"/>
    </source>
</evidence>
<dbReference type="EMBL" id="VIGX01000004">
    <property type="protein sequence ID" value="TWS29084.1"/>
    <property type="molecule type" value="Genomic_DNA"/>
</dbReference>
<dbReference type="InterPro" id="IPR038468">
    <property type="entry name" value="MmpS_C"/>
</dbReference>
<keyword evidence="6 8" id="KW-0472">Membrane</keyword>
<dbReference type="OrthoDB" id="4555598at2"/>
<comment type="caution">
    <text evidence="9">The sequence shown here is derived from an EMBL/GenBank/DDBJ whole genome shotgun (WGS) entry which is preliminary data.</text>
</comment>
<evidence type="ECO:0000256" key="8">
    <source>
        <dbReference type="SAM" id="Phobius"/>
    </source>
</evidence>
<name>A0A5C5S213_9ACTN</name>
<comment type="similarity">
    <text evidence="2">Belongs to the MmpS family.</text>
</comment>
<sequence length="161" mass="17112">MTQPPIPPQQPGQPYAGQPYPPQQPPKKRKKWPWVLLGIFILIVALFGGCMAVVGKAVDEVDKESKSVVDVTYKVTGPSTGALITYTFNDNITQDNDVALPWEKKTQVTGFAKTVSLSATNGMNDTGKITCQVIVDGKVIIENTASGTGASASCSGSVDKK</sequence>
<dbReference type="Gene3D" id="2.60.40.2880">
    <property type="entry name" value="MmpS1-5, C-terminal soluble domain"/>
    <property type="match status" value="1"/>
</dbReference>
<dbReference type="RefSeq" id="WP_146486814.1">
    <property type="nucleotide sequence ID" value="NZ_VIGX01000004.1"/>
</dbReference>
<accession>A0A5C5S213</accession>
<evidence type="ECO:0000256" key="5">
    <source>
        <dbReference type="ARBA" id="ARBA00022989"/>
    </source>
</evidence>
<dbReference type="Proteomes" id="UP000319375">
    <property type="component" value="Unassembled WGS sequence"/>
</dbReference>
<evidence type="ECO:0000256" key="4">
    <source>
        <dbReference type="ARBA" id="ARBA00022692"/>
    </source>
</evidence>
<evidence type="ECO:0000256" key="2">
    <source>
        <dbReference type="ARBA" id="ARBA00007531"/>
    </source>
</evidence>
<proteinExistence type="inferred from homology"/>
<feature type="region of interest" description="Disordered" evidence="7">
    <location>
        <begin position="1"/>
        <end position="27"/>
    </location>
</feature>
<dbReference type="Pfam" id="PF05423">
    <property type="entry name" value="Mycobact_memb"/>
    <property type="match status" value="1"/>
</dbReference>
<evidence type="ECO:0008006" key="11">
    <source>
        <dbReference type="Google" id="ProtNLM"/>
    </source>
</evidence>
<keyword evidence="3" id="KW-1003">Cell membrane</keyword>
<reference evidence="9 10" key="1">
    <citation type="submission" date="2019-06" db="EMBL/GenBank/DDBJ databases">
        <title>Tsukamurella conjunctivitidis sp. nov., Tsukamurella assacharolytica sp. nov. and Tsukamurella sputae sp. nov. isolated from patients with conjunctivitis, bacteraemia (lymphoma) and respiratory infection (sputum) in Hong Kong.</title>
        <authorList>
            <person name="Teng J.L.L."/>
            <person name="Lee H.H."/>
            <person name="Fong J.Y.H."/>
            <person name="Fok K.M.N."/>
            <person name="Lau S.K.P."/>
            <person name="Woo P.C.Y."/>
        </authorList>
    </citation>
    <scope>NUCLEOTIDE SEQUENCE [LARGE SCALE GENOMIC DNA]</scope>
    <source>
        <strain evidence="9 10">HKU72</strain>
    </source>
</reference>
<dbReference type="InterPro" id="IPR008693">
    <property type="entry name" value="MmpS"/>
</dbReference>
<comment type="subcellular location">
    <subcellularLocation>
        <location evidence="1">Cell membrane</location>
    </subcellularLocation>
</comment>